<proteinExistence type="inferred from homology"/>
<evidence type="ECO:0000313" key="8">
    <source>
        <dbReference type="Proteomes" id="UP001644719"/>
    </source>
</evidence>
<comment type="caution">
    <text evidence="7">The sequence shown here is derived from an EMBL/GenBank/DDBJ whole genome shotgun (WGS) entry which is preliminary data.</text>
</comment>
<dbReference type="InterPro" id="IPR011010">
    <property type="entry name" value="DNA_brk_join_enz"/>
</dbReference>
<gene>
    <name evidence="7" type="ORF">G5B17_20200</name>
</gene>
<dbReference type="Pfam" id="PF14659">
    <property type="entry name" value="Phage_int_SAM_3"/>
    <property type="match status" value="1"/>
</dbReference>
<dbReference type="Proteomes" id="UP001644719">
    <property type="component" value="Unassembled WGS sequence"/>
</dbReference>
<dbReference type="PANTHER" id="PTHR30349:SF64">
    <property type="entry name" value="PROPHAGE INTEGRASE INTD-RELATED"/>
    <property type="match status" value="1"/>
</dbReference>
<evidence type="ECO:0000256" key="2">
    <source>
        <dbReference type="ARBA" id="ARBA00008857"/>
    </source>
</evidence>
<dbReference type="SUPFAM" id="SSF56349">
    <property type="entry name" value="DNA breaking-rejoining enzymes"/>
    <property type="match status" value="1"/>
</dbReference>
<dbReference type="InterPro" id="IPR010998">
    <property type="entry name" value="Integrase_recombinase_N"/>
</dbReference>
<dbReference type="Pfam" id="PF00589">
    <property type="entry name" value="Phage_integrase"/>
    <property type="match status" value="1"/>
</dbReference>
<dbReference type="PROSITE" id="PS51898">
    <property type="entry name" value="TYR_RECOMBINASE"/>
    <property type="match status" value="1"/>
</dbReference>
<protein>
    <submittedName>
        <fullName evidence="7">Tyrosine-type recombinase/integrase</fullName>
    </submittedName>
</protein>
<keyword evidence="3" id="KW-0229">DNA integration</keyword>
<evidence type="ECO:0000256" key="3">
    <source>
        <dbReference type="ARBA" id="ARBA00022908"/>
    </source>
</evidence>
<accession>A0ABX2HD75</accession>
<evidence type="ECO:0000256" key="1">
    <source>
        <dbReference type="ARBA" id="ARBA00003283"/>
    </source>
</evidence>
<comment type="function">
    <text evidence="1">Site-specific tyrosine recombinase, which acts by catalyzing the cutting and rejoining of the recombining DNA molecules.</text>
</comment>
<dbReference type="InterPro" id="IPR050090">
    <property type="entry name" value="Tyrosine_recombinase_XerCD"/>
</dbReference>
<dbReference type="InterPro" id="IPR004107">
    <property type="entry name" value="Integrase_SAM-like_N"/>
</dbReference>
<dbReference type="Gene3D" id="3.30.160.60">
    <property type="entry name" value="Classic Zinc Finger"/>
    <property type="match status" value="1"/>
</dbReference>
<sequence length="418" mass="48206">MGKDLKGKELGRGLTQRPDGRYMARAQVAGKSVLLYGWKLRTLKKEFAEAVEEARKGSIWLGYEADTLTLNEWFEEWYEKYKAPTLKNGGSAQYRRKFVNYYGVRIGSKNLKDIRQLHVQTAIADMLEAGRSSKSVREATGILQNCIEAAMANGLTSINPTVGVVIPKCDKVERRVLTVEEQEIFIEHLERTKSWYEEMYKLMLLTGMRIGEVGGLQWRDIDFTNRFISIKRSLSYQYEDGVKTMFFTSPKTENSVRKIPFFGETKDILMRQFEKQKAKRAGMGKKWKQPKDMDDLIFTTSLGTPIGRYTIENDMRNITKQINETLRIEAEYSGTIPKKFERVHPHALRHTFATRCFEKGMTPRTVQEIMGHSNYNTTVSYTHVLDDIKLKEAERLGDFLDNTKAAQRVVQDELLGIM</sequence>
<keyword evidence="4" id="KW-0238">DNA-binding</keyword>
<comment type="similarity">
    <text evidence="2">Belongs to the 'phage' integrase family.</text>
</comment>
<evidence type="ECO:0000256" key="4">
    <source>
        <dbReference type="ARBA" id="ARBA00023125"/>
    </source>
</evidence>
<dbReference type="InterPro" id="IPR013762">
    <property type="entry name" value="Integrase-like_cat_sf"/>
</dbReference>
<evidence type="ECO:0000313" key="7">
    <source>
        <dbReference type="EMBL" id="NSG87658.1"/>
    </source>
</evidence>
<organism evidence="7 8">
    <name type="scientific">Blautia faecis</name>
    <dbReference type="NCBI Taxonomy" id="871665"/>
    <lineage>
        <taxon>Bacteria</taxon>
        <taxon>Bacillati</taxon>
        <taxon>Bacillota</taxon>
        <taxon>Clostridia</taxon>
        <taxon>Lachnospirales</taxon>
        <taxon>Lachnospiraceae</taxon>
        <taxon>Blautia</taxon>
    </lineage>
</organism>
<feature type="domain" description="Tyr recombinase" evidence="6">
    <location>
        <begin position="172"/>
        <end position="395"/>
    </location>
</feature>
<reference evidence="7 8" key="1">
    <citation type="journal article" date="2020" name="Cell Host Microbe">
        <title>Functional and Genomic Variation between Human-Derived Isolates of Lachnospiraceae Reveals Inter- and Intra-Species Diversity.</title>
        <authorList>
            <person name="Sorbara M.T."/>
            <person name="Littmann E.R."/>
            <person name="Fontana E."/>
            <person name="Moody T.U."/>
            <person name="Kohout C.E."/>
            <person name="Gjonbalaj M."/>
            <person name="Eaton V."/>
            <person name="Seok R."/>
            <person name="Leiner I.M."/>
            <person name="Pamer E.G."/>
        </authorList>
    </citation>
    <scope>NUCLEOTIDE SEQUENCE [LARGE SCALE GENOMIC DNA]</scope>
    <source>
        <strain evidence="7 8">MSK.17.74</strain>
    </source>
</reference>
<dbReference type="Gene3D" id="1.10.150.130">
    <property type="match status" value="1"/>
</dbReference>
<dbReference type="InterPro" id="IPR002104">
    <property type="entry name" value="Integrase_catalytic"/>
</dbReference>
<dbReference type="CDD" id="cd01189">
    <property type="entry name" value="INT_ICEBs1_C_like"/>
    <property type="match status" value="1"/>
</dbReference>
<name>A0ABX2HD75_9FIRM</name>
<keyword evidence="5" id="KW-0233">DNA recombination</keyword>
<dbReference type="EMBL" id="JAAITS010000096">
    <property type="protein sequence ID" value="NSG87658.1"/>
    <property type="molecule type" value="Genomic_DNA"/>
</dbReference>
<dbReference type="Gene3D" id="1.10.443.10">
    <property type="entry name" value="Intergrase catalytic core"/>
    <property type="match status" value="1"/>
</dbReference>
<keyword evidence="8" id="KW-1185">Reference proteome</keyword>
<dbReference type="PANTHER" id="PTHR30349">
    <property type="entry name" value="PHAGE INTEGRASE-RELATED"/>
    <property type="match status" value="1"/>
</dbReference>
<evidence type="ECO:0000259" key="6">
    <source>
        <dbReference type="PROSITE" id="PS51898"/>
    </source>
</evidence>
<evidence type="ECO:0000256" key="5">
    <source>
        <dbReference type="ARBA" id="ARBA00023172"/>
    </source>
</evidence>